<dbReference type="OrthoDB" id="2856554at2759"/>
<dbReference type="SMART" id="SM01117">
    <property type="entry name" value="Cyt-b5"/>
    <property type="match status" value="1"/>
</dbReference>
<proteinExistence type="inferred from homology"/>
<evidence type="ECO:0000256" key="3">
    <source>
        <dbReference type="ARBA" id="ARBA00023004"/>
    </source>
</evidence>
<evidence type="ECO:0000256" key="4">
    <source>
        <dbReference type="ARBA" id="ARBA00038168"/>
    </source>
</evidence>
<dbReference type="Pfam" id="PF02771">
    <property type="entry name" value="Acyl-CoA_dh_N"/>
    <property type="match status" value="1"/>
</dbReference>
<evidence type="ECO:0000256" key="5">
    <source>
        <dbReference type="RuleBase" id="RU362121"/>
    </source>
</evidence>
<dbReference type="InterPro" id="IPR037069">
    <property type="entry name" value="AcylCoA_DH/ox_N_sf"/>
</dbReference>
<dbReference type="Gene3D" id="3.10.120.10">
    <property type="entry name" value="Cytochrome b5-like heme/steroid binding domain"/>
    <property type="match status" value="1"/>
</dbReference>
<keyword evidence="2 5" id="KW-0479">Metal-binding</keyword>
<dbReference type="PANTHER" id="PTHR19359:SF14">
    <property type="entry name" value="CYTOCHROME B5 A"/>
    <property type="match status" value="1"/>
</dbReference>
<comment type="similarity">
    <text evidence="4 5">Belongs to the cytochrome b5 family.</text>
</comment>
<reference evidence="7" key="1">
    <citation type="submission" date="2020-07" db="EMBL/GenBank/DDBJ databases">
        <authorList>
            <person name="Nieuwenhuis M."/>
            <person name="Van De Peppel L.J.J."/>
        </authorList>
    </citation>
    <scope>NUCLEOTIDE SEQUENCE</scope>
    <source>
        <strain evidence="7">AP01</strain>
        <tissue evidence="7">Mycelium</tissue>
    </source>
</reference>
<dbReference type="Pfam" id="PF00173">
    <property type="entry name" value="Cyt-b5"/>
    <property type="match status" value="1"/>
</dbReference>
<dbReference type="EMBL" id="JABCKV010000010">
    <property type="protein sequence ID" value="KAG5647415.1"/>
    <property type="molecule type" value="Genomic_DNA"/>
</dbReference>
<protein>
    <recommendedName>
        <fullName evidence="6">Cytochrome b5 heme-binding domain-containing protein</fullName>
    </recommendedName>
</protein>
<dbReference type="GO" id="GO:0020037">
    <property type="term" value="F:heme binding"/>
    <property type="evidence" value="ECO:0007669"/>
    <property type="project" value="UniProtKB-UniRule"/>
</dbReference>
<evidence type="ECO:0000313" key="8">
    <source>
        <dbReference type="Proteomes" id="UP000775547"/>
    </source>
</evidence>
<dbReference type="PANTHER" id="PTHR19359">
    <property type="entry name" value="CYTOCHROME B5"/>
    <property type="match status" value="1"/>
</dbReference>
<dbReference type="InterPro" id="IPR036400">
    <property type="entry name" value="Cyt_B5-like_heme/steroid_sf"/>
</dbReference>
<dbReference type="InterPro" id="IPR050668">
    <property type="entry name" value="Cytochrome_b5"/>
</dbReference>
<reference evidence="7" key="2">
    <citation type="submission" date="2021-10" db="EMBL/GenBank/DDBJ databases">
        <title>Phylogenomics reveals ancestral predisposition of the termite-cultivated fungus Termitomyces towards a domesticated lifestyle.</title>
        <authorList>
            <person name="Auxier B."/>
            <person name="Grum-Grzhimaylo A."/>
            <person name="Cardenas M.E."/>
            <person name="Lodge J.D."/>
            <person name="Laessoe T."/>
            <person name="Pedersen O."/>
            <person name="Smith M.E."/>
            <person name="Kuyper T.W."/>
            <person name="Franco-Molano E.A."/>
            <person name="Baroni T.J."/>
            <person name="Aanen D.K."/>
        </authorList>
    </citation>
    <scope>NUCLEOTIDE SEQUENCE</scope>
    <source>
        <strain evidence="7">AP01</strain>
        <tissue evidence="7">Mycelium</tissue>
    </source>
</reference>
<evidence type="ECO:0000259" key="6">
    <source>
        <dbReference type="PROSITE" id="PS50255"/>
    </source>
</evidence>
<dbReference type="PROSITE" id="PS00191">
    <property type="entry name" value="CYTOCHROME_B5_1"/>
    <property type="match status" value="1"/>
</dbReference>
<dbReference type="GO" id="GO:0050660">
    <property type="term" value="F:flavin adenine dinucleotide binding"/>
    <property type="evidence" value="ECO:0007669"/>
    <property type="project" value="InterPro"/>
</dbReference>
<keyword evidence="8" id="KW-1185">Reference proteome</keyword>
<dbReference type="SUPFAM" id="SSF55856">
    <property type="entry name" value="Cytochrome b5-like heme/steroid binding domain"/>
    <property type="match status" value="1"/>
</dbReference>
<dbReference type="AlphaFoldDB" id="A0A9P7KG16"/>
<feature type="domain" description="Cytochrome b5 heme-binding" evidence="6">
    <location>
        <begin position="74"/>
        <end position="135"/>
    </location>
</feature>
<gene>
    <name evidence="7" type="ORF">DXG03_000486</name>
</gene>
<keyword evidence="1 5" id="KW-0349">Heme</keyword>
<keyword evidence="3 5" id="KW-0408">Iron</keyword>
<dbReference type="Proteomes" id="UP000775547">
    <property type="component" value="Unassembled WGS sequence"/>
</dbReference>
<organism evidence="7 8">
    <name type="scientific">Asterophora parasitica</name>
    <dbReference type="NCBI Taxonomy" id="117018"/>
    <lineage>
        <taxon>Eukaryota</taxon>
        <taxon>Fungi</taxon>
        <taxon>Dikarya</taxon>
        <taxon>Basidiomycota</taxon>
        <taxon>Agaricomycotina</taxon>
        <taxon>Agaricomycetes</taxon>
        <taxon>Agaricomycetidae</taxon>
        <taxon>Agaricales</taxon>
        <taxon>Tricholomatineae</taxon>
        <taxon>Lyophyllaceae</taxon>
        <taxon>Asterophora</taxon>
    </lineage>
</organism>
<dbReference type="InterPro" id="IPR013786">
    <property type="entry name" value="AcylCoA_DH/ox_N"/>
</dbReference>
<evidence type="ECO:0000313" key="7">
    <source>
        <dbReference type="EMBL" id="KAG5647415.1"/>
    </source>
</evidence>
<dbReference type="PROSITE" id="PS50255">
    <property type="entry name" value="CYTOCHROME_B5_2"/>
    <property type="match status" value="1"/>
</dbReference>
<evidence type="ECO:0000256" key="1">
    <source>
        <dbReference type="ARBA" id="ARBA00022617"/>
    </source>
</evidence>
<dbReference type="Gene3D" id="1.10.540.10">
    <property type="entry name" value="Acyl-CoA dehydrogenase/oxidase, N-terminal domain"/>
    <property type="match status" value="1"/>
</dbReference>
<dbReference type="GO" id="GO:0016627">
    <property type="term" value="F:oxidoreductase activity, acting on the CH-CH group of donors"/>
    <property type="evidence" value="ECO:0007669"/>
    <property type="project" value="InterPro"/>
</dbReference>
<comment type="caution">
    <text evidence="7">The sequence shown here is derived from an EMBL/GenBank/DDBJ whole genome shotgun (WGS) entry which is preliminary data.</text>
</comment>
<sequence>MGKYIEHVGLLAVLCCLYLTQSTFSITGRFLSTQFLEAPRMFLEISVSAKPCERCPRMPVYDTNIAIEVLPFTWVIIDDSVYDLSKFLALHPGGRSVLLDVAVAGKDATKAFYSLHRSEVLRRPQYERLKIGEVEGVKRRHYVPKQESLSGVPYAEPTWLTPGYHSPYYKNSHRRFQTAVRKFVDTTVFPDAQAREKDGKMPSRHIFNEMARLNIIAMRLGPGKHLSGRVLMDGVINPDEDFLRYSIMGELRYGKRLPPKFWMAEN</sequence>
<dbReference type="InterPro" id="IPR001199">
    <property type="entry name" value="Cyt_B5-like_heme/steroid-bd"/>
</dbReference>
<accession>A0A9P7KG16</accession>
<evidence type="ECO:0000256" key="2">
    <source>
        <dbReference type="ARBA" id="ARBA00022723"/>
    </source>
</evidence>
<name>A0A9P7KG16_9AGAR</name>
<dbReference type="GO" id="GO:0016020">
    <property type="term" value="C:membrane"/>
    <property type="evidence" value="ECO:0007669"/>
    <property type="project" value="TreeGrafter"/>
</dbReference>
<dbReference type="InterPro" id="IPR018506">
    <property type="entry name" value="Cyt_B5_heme-BS"/>
</dbReference>
<dbReference type="GO" id="GO:0046872">
    <property type="term" value="F:metal ion binding"/>
    <property type="evidence" value="ECO:0007669"/>
    <property type="project" value="UniProtKB-UniRule"/>
</dbReference>